<keyword evidence="4" id="KW-1133">Transmembrane helix</keyword>
<gene>
    <name evidence="5" type="ORF">ENJ89_02430</name>
</gene>
<keyword evidence="2 3" id="KW-0802">TPR repeat</keyword>
<feature type="transmembrane region" description="Helical" evidence="4">
    <location>
        <begin position="12"/>
        <end position="33"/>
    </location>
</feature>
<dbReference type="AlphaFoldDB" id="A0A7V5PN17"/>
<evidence type="ECO:0000256" key="3">
    <source>
        <dbReference type="PROSITE-ProRule" id="PRU00339"/>
    </source>
</evidence>
<feature type="repeat" description="TPR" evidence="3">
    <location>
        <begin position="400"/>
        <end position="433"/>
    </location>
</feature>
<dbReference type="InterPro" id="IPR051012">
    <property type="entry name" value="CellSynth/LPSAsmb/PSIAsmb"/>
</dbReference>
<dbReference type="PROSITE" id="PS50005">
    <property type="entry name" value="TPR"/>
    <property type="match status" value="1"/>
</dbReference>
<dbReference type="PROSITE" id="PS50293">
    <property type="entry name" value="TPR_REGION"/>
    <property type="match status" value="1"/>
</dbReference>
<dbReference type="Pfam" id="PF14559">
    <property type="entry name" value="TPR_19"/>
    <property type="match status" value="1"/>
</dbReference>
<comment type="caution">
    <text evidence="5">The sequence shown here is derived from an EMBL/GenBank/DDBJ whole genome shotgun (WGS) entry which is preliminary data.</text>
</comment>
<evidence type="ECO:0000313" key="5">
    <source>
        <dbReference type="EMBL" id="HHJ52028.1"/>
    </source>
</evidence>
<dbReference type="SUPFAM" id="SSF48452">
    <property type="entry name" value="TPR-like"/>
    <property type="match status" value="2"/>
</dbReference>
<feature type="transmembrane region" description="Helical" evidence="4">
    <location>
        <begin position="49"/>
        <end position="66"/>
    </location>
</feature>
<evidence type="ECO:0000256" key="2">
    <source>
        <dbReference type="ARBA" id="ARBA00022803"/>
    </source>
</evidence>
<sequence length="457" mass="53377">MTDLYDFLSGQVPGGIFLLVFLLLVVHLLFIYLRKSELISRKTSRRNRLYFTLLLLFVYVLLWFDLQPPKPQQRIVVLPTLSADGSLPEEGSAFAFAETLQRTAWQDSLKDRYFLHRWEWLLETVGKDSFAVVPFWRHVAENIGASYVITSQRTADGFTAGVSDLSKPDERGKKYHIAQDDDFSALIDQIQQDFHFFTKDQIPVVKIDEKYLKAKFYFYLKDYDWALKILNPLNTPEATVLKAAVYVQKGLRRKVDRKKAEYLKIKIPEFEQARRLLAPLLRQRKDVKGLAYWLGRMAMHEGDFTRAEIYLKKALVDDPEDCRVHYALSFLLPVRLKELGYGSRIDILEKAVRLDPGYRDAVYDLANSYYLSGSGSETGPTTSRAIKTIERYLSINRKDAQINSLLGMLYIRIKRFNQAQQIFEQLLRQYPNDSNSYYNMGIVYFMKKEYRKALPYF</sequence>
<dbReference type="PANTHER" id="PTHR45586:SF1">
    <property type="entry name" value="LIPOPOLYSACCHARIDE ASSEMBLY PROTEIN B"/>
    <property type="match status" value="1"/>
</dbReference>
<evidence type="ECO:0000256" key="1">
    <source>
        <dbReference type="ARBA" id="ARBA00022737"/>
    </source>
</evidence>
<evidence type="ECO:0000256" key="4">
    <source>
        <dbReference type="SAM" id="Phobius"/>
    </source>
</evidence>
<feature type="non-terminal residue" evidence="5">
    <location>
        <position position="457"/>
    </location>
</feature>
<dbReference type="PANTHER" id="PTHR45586">
    <property type="entry name" value="TPR REPEAT-CONTAINING PROTEIN PA4667"/>
    <property type="match status" value="1"/>
</dbReference>
<dbReference type="InterPro" id="IPR011990">
    <property type="entry name" value="TPR-like_helical_dom_sf"/>
</dbReference>
<protein>
    <submittedName>
        <fullName evidence="5">Tetratricopeptide repeat protein</fullName>
    </submittedName>
</protein>
<dbReference type="Gene3D" id="1.25.40.10">
    <property type="entry name" value="Tetratricopeptide repeat domain"/>
    <property type="match status" value="1"/>
</dbReference>
<name>A0A7V5PN17_CALAY</name>
<proteinExistence type="predicted"/>
<keyword evidence="4" id="KW-0812">Transmembrane</keyword>
<organism evidence="5">
    <name type="scientific">Caldithrix abyssi</name>
    <dbReference type="NCBI Taxonomy" id="187145"/>
    <lineage>
        <taxon>Bacteria</taxon>
        <taxon>Pseudomonadati</taxon>
        <taxon>Calditrichota</taxon>
        <taxon>Calditrichia</taxon>
        <taxon>Calditrichales</taxon>
        <taxon>Calditrichaceae</taxon>
        <taxon>Caldithrix</taxon>
    </lineage>
</organism>
<dbReference type="EMBL" id="DROD01000175">
    <property type="protein sequence ID" value="HHJ52028.1"/>
    <property type="molecule type" value="Genomic_DNA"/>
</dbReference>
<dbReference type="Pfam" id="PF13432">
    <property type="entry name" value="TPR_16"/>
    <property type="match status" value="1"/>
</dbReference>
<keyword evidence="1" id="KW-0677">Repeat</keyword>
<accession>A0A7V5PN17</accession>
<dbReference type="InterPro" id="IPR019734">
    <property type="entry name" value="TPR_rpt"/>
</dbReference>
<reference evidence="5" key="1">
    <citation type="journal article" date="2020" name="mSystems">
        <title>Genome- and Community-Level Interaction Insights into Carbon Utilization and Element Cycling Functions of Hydrothermarchaeota in Hydrothermal Sediment.</title>
        <authorList>
            <person name="Zhou Z."/>
            <person name="Liu Y."/>
            <person name="Xu W."/>
            <person name="Pan J."/>
            <person name="Luo Z.H."/>
            <person name="Li M."/>
        </authorList>
    </citation>
    <scope>NUCLEOTIDE SEQUENCE [LARGE SCALE GENOMIC DNA]</scope>
    <source>
        <strain evidence="5">HyVt-527</strain>
    </source>
</reference>
<keyword evidence="4" id="KW-0472">Membrane</keyword>
<dbReference type="Proteomes" id="UP000886124">
    <property type="component" value="Unassembled WGS sequence"/>
</dbReference>